<dbReference type="SUPFAM" id="SSF56112">
    <property type="entry name" value="Protein kinase-like (PK-like)"/>
    <property type="match status" value="1"/>
</dbReference>
<sequence length="315" mass="36033">MTAEKRIPLHELREITNGFSVDSRIGQGGYGDVYKGLYKGRDVAVKLLHVDTIQGIDDQQYLNEVGNLLRVKHPNIVQLLGYSYETTSELVEHKGKQGLSKHIYRVLCFEYLQGESLDKRLPEESFAPDWSIRYMIIKGICEGLNFLHRCEPPIFHLDLKPANILLDSSMMPKVADFGLSRVISQSHTQVTKQIKGTQAYMPPEFIKDGYISRKNDVFSLGLVMIEIMTGSLGYSGHIEMDEVVQFTQKVLSNWKNRIKATSEYPLEESHQVQTCIDTAMRCMELDRNNRPTIAEVLDTLNKTETHIPKRQEQKD</sequence>
<proteinExistence type="inferred from homology"/>
<comment type="similarity">
    <text evidence="6">Belongs to the protein kinase superfamily.</text>
</comment>
<dbReference type="PANTHER" id="PTHR45707">
    <property type="entry name" value="C2 CALCIUM/LIPID-BINDING PLANT PHOSPHORIBOSYLTRANSFERASE FAMILY PROTEIN"/>
    <property type="match status" value="1"/>
</dbReference>
<dbReference type="GO" id="GO:0005524">
    <property type="term" value="F:ATP binding"/>
    <property type="evidence" value="ECO:0007669"/>
    <property type="project" value="UniProtKB-UniRule"/>
</dbReference>
<keyword evidence="6" id="KW-0723">Serine/threonine-protein kinase</keyword>
<evidence type="ECO:0000256" key="5">
    <source>
        <dbReference type="PROSITE-ProRule" id="PRU10141"/>
    </source>
</evidence>
<dbReference type="InterPro" id="IPR008271">
    <property type="entry name" value="Ser/Thr_kinase_AS"/>
</dbReference>
<evidence type="ECO:0000256" key="3">
    <source>
        <dbReference type="ARBA" id="ARBA00022777"/>
    </source>
</evidence>
<evidence type="ECO:0000256" key="6">
    <source>
        <dbReference type="RuleBase" id="RU000304"/>
    </source>
</evidence>
<dbReference type="OMA" id="NWTIRLM"/>
<keyword evidence="1" id="KW-0808">Transferase</keyword>
<dbReference type="PIRSF" id="PIRSF000654">
    <property type="entry name" value="Integrin-linked_kinase"/>
    <property type="match status" value="1"/>
</dbReference>
<dbReference type="Pfam" id="PF00069">
    <property type="entry name" value="Pkinase"/>
    <property type="match status" value="1"/>
</dbReference>
<dbReference type="Gene3D" id="3.30.200.20">
    <property type="entry name" value="Phosphorylase Kinase, domain 1"/>
    <property type="match status" value="1"/>
</dbReference>
<dbReference type="AlphaFoldDB" id="A0A9R0WZW7"/>
<dbReference type="PROSITE" id="PS00107">
    <property type="entry name" value="PROTEIN_KINASE_ATP"/>
    <property type="match status" value="1"/>
</dbReference>
<evidence type="ECO:0000313" key="9">
    <source>
        <dbReference type="Proteomes" id="UP000324705"/>
    </source>
</evidence>
<dbReference type="InterPro" id="IPR017441">
    <property type="entry name" value="Protein_kinase_ATP_BS"/>
</dbReference>
<dbReference type="InterPro" id="IPR000719">
    <property type="entry name" value="Prot_kinase_dom"/>
</dbReference>
<evidence type="ECO:0000256" key="2">
    <source>
        <dbReference type="ARBA" id="ARBA00022741"/>
    </source>
</evidence>
<evidence type="ECO:0000259" key="7">
    <source>
        <dbReference type="PROSITE" id="PS50011"/>
    </source>
</evidence>
<keyword evidence="2 5" id="KW-0547">Nucleotide-binding</keyword>
<dbReference type="Proteomes" id="UP000324705">
    <property type="component" value="Chromosome 5B"/>
</dbReference>
<feature type="binding site" evidence="5">
    <location>
        <position position="46"/>
    </location>
    <ligand>
        <name>ATP</name>
        <dbReference type="ChEBI" id="CHEBI:30616"/>
    </ligand>
</feature>
<keyword evidence="9" id="KW-1185">Reference proteome</keyword>
<dbReference type="InterPro" id="IPR011009">
    <property type="entry name" value="Kinase-like_dom_sf"/>
</dbReference>
<feature type="domain" description="Protein kinase" evidence="7">
    <location>
        <begin position="19"/>
        <end position="307"/>
    </location>
</feature>
<gene>
    <name evidence="8" type="ORF">TRITD_5Bv1G024150</name>
</gene>
<protein>
    <recommendedName>
        <fullName evidence="7">Protein kinase domain-containing protein</fullName>
    </recommendedName>
</protein>
<reference evidence="8 9" key="1">
    <citation type="submission" date="2017-09" db="EMBL/GenBank/DDBJ databases">
        <authorList>
            <consortium name="International Durum Wheat Genome Sequencing Consortium (IDWGSC)"/>
            <person name="Milanesi L."/>
        </authorList>
    </citation>
    <scope>NUCLEOTIDE SEQUENCE [LARGE SCALE GENOMIC DNA]</scope>
    <source>
        <strain evidence="9">cv. Svevo</strain>
    </source>
</reference>
<evidence type="ECO:0000313" key="8">
    <source>
        <dbReference type="EMBL" id="VAI27435.1"/>
    </source>
</evidence>
<keyword evidence="3" id="KW-0418">Kinase</keyword>
<dbReference type="SMART" id="SM00220">
    <property type="entry name" value="S_TKc"/>
    <property type="match status" value="1"/>
</dbReference>
<organism evidence="8 9">
    <name type="scientific">Triticum turgidum subsp. durum</name>
    <name type="common">Durum wheat</name>
    <name type="synonym">Triticum durum</name>
    <dbReference type="NCBI Taxonomy" id="4567"/>
    <lineage>
        <taxon>Eukaryota</taxon>
        <taxon>Viridiplantae</taxon>
        <taxon>Streptophyta</taxon>
        <taxon>Embryophyta</taxon>
        <taxon>Tracheophyta</taxon>
        <taxon>Spermatophyta</taxon>
        <taxon>Magnoliopsida</taxon>
        <taxon>Liliopsida</taxon>
        <taxon>Poales</taxon>
        <taxon>Poaceae</taxon>
        <taxon>BOP clade</taxon>
        <taxon>Pooideae</taxon>
        <taxon>Triticodae</taxon>
        <taxon>Triticeae</taxon>
        <taxon>Triticinae</taxon>
        <taxon>Triticum</taxon>
    </lineage>
</organism>
<dbReference type="Gramene" id="TRITD5Bv1G024150.1">
    <property type="protein sequence ID" value="TRITD5Bv1G024150.1"/>
    <property type="gene ID" value="TRITD5Bv1G024150"/>
</dbReference>
<dbReference type="PANTHER" id="PTHR45707:SF46">
    <property type="entry name" value="PROTEIN KINASE DOMAIN-CONTAINING PROTEIN"/>
    <property type="match status" value="1"/>
</dbReference>
<dbReference type="Gene3D" id="1.10.510.10">
    <property type="entry name" value="Transferase(Phosphotransferase) domain 1"/>
    <property type="match status" value="1"/>
</dbReference>
<accession>A0A9R0WZW7</accession>
<dbReference type="GO" id="GO:0004674">
    <property type="term" value="F:protein serine/threonine kinase activity"/>
    <property type="evidence" value="ECO:0007669"/>
    <property type="project" value="UniProtKB-KW"/>
</dbReference>
<evidence type="ECO:0000256" key="1">
    <source>
        <dbReference type="ARBA" id="ARBA00022679"/>
    </source>
</evidence>
<name>A0A9R0WZW7_TRITD</name>
<dbReference type="PROSITE" id="PS00108">
    <property type="entry name" value="PROTEIN_KINASE_ST"/>
    <property type="match status" value="1"/>
</dbReference>
<evidence type="ECO:0000256" key="4">
    <source>
        <dbReference type="ARBA" id="ARBA00022840"/>
    </source>
</evidence>
<dbReference type="PROSITE" id="PS50011">
    <property type="entry name" value="PROTEIN_KINASE_DOM"/>
    <property type="match status" value="1"/>
</dbReference>
<keyword evidence="4 5" id="KW-0067">ATP-binding</keyword>
<dbReference type="EMBL" id="LT934120">
    <property type="protein sequence ID" value="VAI27435.1"/>
    <property type="molecule type" value="Genomic_DNA"/>
</dbReference>